<keyword evidence="2" id="KW-1185">Reference proteome</keyword>
<dbReference type="EMBL" id="JAJSOF020000031">
    <property type="protein sequence ID" value="KAJ4431564.1"/>
    <property type="molecule type" value="Genomic_DNA"/>
</dbReference>
<evidence type="ECO:0000313" key="1">
    <source>
        <dbReference type="EMBL" id="KAJ4431564.1"/>
    </source>
</evidence>
<organism evidence="1 2">
    <name type="scientific">Periplaneta americana</name>
    <name type="common">American cockroach</name>
    <name type="synonym">Blatta americana</name>
    <dbReference type="NCBI Taxonomy" id="6978"/>
    <lineage>
        <taxon>Eukaryota</taxon>
        <taxon>Metazoa</taxon>
        <taxon>Ecdysozoa</taxon>
        <taxon>Arthropoda</taxon>
        <taxon>Hexapoda</taxon>
        <taxon>Insecta</taxon>
        <taxon>Pterygota</taxon>
        <taxon>Neoptera</taxon>
        <taxon>Polyneoptera</taxon>
        <taxon>Dictyoptera</taxon>
        <taxon>Blattodea</taxon>
        <taxon>Blattoidea</taxon>
        <taxon>Blattidae</taxon>
        <taxon>Blattinae</taxon>
        <taxon>Periplaneta</taxon>
    </lineage>
</organism>
<dbReference type="Proteomes" id="UP001148838">
    <property type="component" value="Unassembled WGS sequence"/>
</dbReference>
<name>A0ABQ8SBV6_PERAM</name>
<reference evidence="1 2" key="1">
    <citation type="journal article" date="2022" name="Allergy">
        <title>Genome assembly and annotation of Periplaneta americana reveal a comprehensive cockroach allergen profile.</title>
        <authorList>
            <person name="Wang L."/>
            <person name="Xiong Q."/>
            <person name="Saelim N."/>
            <person name="Wang L."/>
            <person name="Nong W."/>
            <person name="Wan A.T."/>
            <person name="Shi M."/>
            <person name="Liu X."/>
            <person name="Cao Q."/>
            <person name="Hui J.H.L."/>
            <person name="Sookrung N."/>
            <person name="Leung T.F."/>
            <person name="Tungtrongchitr A."/>
            <person name="Tsui S.K.W."/>
        </authorList>
    </citation>
    <scope>NUCLEOTIDE SEQUENCE [LARGE SCALE GENOMIC DNA]</scope>
    <source>
        <strain evidence="1">PWHHKU_190912</strain>
    </source>
</reference>
<sequence length="153" mass="18050">MENACYYSVEKLLSSSLFSKKLKVRIYKTVILPVVLYGCETWTPTLREEQRLMVFKNKITFKNGKVSFDIPCLYNFFIVLYRGTVALDTMTSAHLWLPDRRVRKLDIRVTSRSKEKVLQSFTYVYDFTVNVSSFRPYRTVKRKHRICCGSFGE</sequence>
<protein>
    <submittedName>
        <fullName evidence="1">Uncharacterized protein</fullName>
    </submittedName>
</protein>
<evidence type="ECO:0000313" key="2">
    <source>
        <dbReference type="Proteomes" id="UP001148838"/>
    </source>
</evidence>
<comment type="caution">
    <text evidence="1">The sequence shown here is derived from an EMBL/GenBank/DDBJ whole genome shotgun (WGS) entry which is preliminary data.</text>
</comment>
<accession>A0ABQ8SBV6</accession>
<gene>
    <name evidence="1" type="ORF">ANN_20163</name>
</gene>
<proteinExistence type="predicted"/>